<sequence>MSSPRRWYELACGIVRAPRTVLEKCIQVNRQTLCSLRAIARLHPEIGRLADDLEAPWNVIREIAHAPGAAAQWERAGRLLGELAERRAARAPRRSRLEAARVEALRRMGPPAGAMLGSHRERRAADPGWRGSGRCSSLAD</sequence>
<dbReference type="Proteomes" id="UP000014803">
    <property type="component" value="Chromosome"/>
</dbReference>
<evidence type="ECO:0000313" key="2">
    <source>
        <dbReference type="EMBL" id="AGP39475.1"/>
    </source>
</evidence>
<gene>
    <name evidence="2" type="ORF">SCE1572_36310</name>
</gene>
<evidence type="ECO:0000313" key="3">
    <source>
        <dbReference type="Proteomes" id="UP000014803"/>
    </source>
</evidence>
<accession>S4Y5K2</accession>
<dbReference type="AlphaFoldDB" id="S4Y5K2"/>
<dbReference type="HOGENOM" id="CLU_139192_0_0_7"/>
<organism evidence="2 3">
    <name type="scientific">Sorangium cellulosum So0157-2</name>
    <dbReference type="NCBI Taxonomy" id="1254432"/>
    <lineage>
        <taxon>Bacteria</taxon>
        <taxon>Pseudomonadati</taxon>
        <taxon>Myxococcota</taxon>
        <taxon>Polyangia</taxon>
        <taxon>Polyangiales</taxon>
        <taxon>Polyangiaceae</taxon>
        <taxon>Sorangium</taxon>
    </lineage>
</organism>
<proteinExistence type="predicted"/>
<dbReference type="KEGG" id="scu:SCE1572_36310"/>
<dbReference type="EMBL" id="CP003969">
    <property type="protein sequence ID" value="AGP39475.1"/>
    <property type="molecule type" value="Genomic_DNA"/>
</dbReference>
<evidence type="ECO:0000256" key="1">
    <source>
        <dbReference type="SAM" id="MobiDB-lite"/>
    </source>
</evidence>
<name>S4Y5K2_SORCE</name>
<reference evidence="2 3" key="1">
    <citation type="journal article" date="2013" name="Sci. Rep.">
        <title>Extraordinary expansion of a Sorangium cellulosum genome from an alkaline milieu.</title>
        <authorList>
            <person name="Han K."/>
            <person name="Li Z.F."/>
            <person name="Peng R."/>
            <person name="Zhu L.P."/>
            <person name="Zhou T."/>
            <person name="Wang L.G."/>
            <person name="Li S.G."/>
            <person name="Zhang X.B."/>
            <person name="Hu W."/>
            <person name="Wu Z.H."/>
            <person name="Qin N."/>
            <person name="Li Y.Z."/>
        </authorList>
    </citation>
    <scope>NUCLEOTIDE SEQUENCE [LARGE SCALE GENOMIC DNA]</scope>
    <source>
        <strain evidence="2 3">So0157-2</strain>
    </source>
</reference>
<protein>
    <submittedName>
        <fullName evidence="2">Uncharacterized protein</fullName>
    </submittedName>
</protein>
<feature type="region of interest" description="Disordered" evidence="1">
    <location>
        <begin position="109"/>
        <end position="140"/>
    </location>
</feature>